<evidence type="ECO:0000256" key="2">
    <source>
        <dbReference type="ARBA" id="ARBA00005179"/>
    </source>
</evidence>
<feature type="transmembrane region" description="Helical" evidence="7">
    <location>
        <begin position="576"/>
        <end position="596"/>
    </location>
</feature>
<dbReference type="Gene3D" id="3.50.50.60">
    <property type="entry name" value="FAD/NAD(P)-binding domain"/>
    <property type="match status" value="1"/>
</dbReference>
<name>A0A9P8XUQ0_9PEZI</name>
<feature type="domain" description="FAD-binding" evidence="8">
    <location>
        <begin position="9"/>
        <end position="347"/>
    </location>
</feature>
<comment type="caution">
    <text evidence="9">The sequence shown here is derived from an EMBL/GenBank/DDBJ whole genome shotgun (WGS) entry which is preliminary data.</text>
</comment>
<dbReference type="InterPro" id="IPR036188">
    <property type="entry name" value="FAD/NAD-bd_sf"/>
</dbReference>
<dbReference type="InterPro" id="IPR050562">
    <property type="entry name" value="FAD_mOase_fung"/>
</dbReference>
<keyword evidence="5" id="KW-0274">FAD</keyword>
<evidence type="ECO:0000259" key="8">
    <source>
        <dbReference type="Pfam" id="PF01494"/>
    </source>
</evidence>
<dbReference type="PANTHER" id="PTHR47356">
    <property type="entry name" value="FAD-DEPENDENT MONOOXYGENASE ASQG-RELATED"/>
    <property type="match status" value="1"/>
</dbReference>
<keyword evidence="7" id="KW-0472">Membrane</keyword>
<feature type="transmembrane region" description="Helical" evidence="7">
    <location>
        <begin position="729"/>
        <end position="756"/>
    </location>
</feature>
<proteinExistence type="inferred from homology"/>
<dbReference type="OrthoDB" id="10029326at2759"/>
<evidence type="ECO:0000256" key="4">
    <source>
        <dbReference type="ARBA" id="ARBA00022630"/>
    </source>
</evidence>
<evidence type="ECO:0000256" key="5">
    <source>
        <dbReference type="ARBA" id="ARBA00022827"/>
    </source>
</evidence>
<accession>A0A9P8XUQ0</accession>
<dbReference type="RefSeq" id="XP_046005065.1">
    <property type="nucleotide sequence ID" value="XM_046151965.1"/>
</dbReference>
<protein>
    <submittedName>
        <fullName evidence="9">FAD binding domain protein</fullName>
    </submittedName>
</protein>
<feature type="transmembrane region" description="Helical" evidence="7">
    <location>
        <begin position="695"/>
        <end position="717"/>
    </location>
</feature>
<dbReference type="EMBL" id="JAGTJQ010000013">
    <property type="protein sequence ID" value="KAH7014098.1"/>
    <property type="molecule type" value="Genomic_DNA"/>
</dbReference>
<keyword evidence="6" id="KW-0560">Oxidoreductase</keyword>
<comment type="cofactor">
    <cofactor evidence="1">
        <name>FAD</name>
        <dbReference type="ChEBI" id="CHEBI:57692"/>
    </cofactor>
</comment>
<evidence type="ECO:0000256" key="3">
    <source>
        <dbReference type="ARBA" id="ARBA00007992"/>
    </source>
</evidence>
<keyword evidence="10" id="KW-1185">Reference proteome</keyword>
<gene>
    <name evidence="9" type="ORF">B0I36DRAFT_298960</name>
</gene>
<sequence length="771" mass="84706">MAVPKPPFRVIIAGGGIAGLTLANMFEKFDIDYVILEAYKDIAPPVGASIALKPNGLLILDQIGCYDGVAKVAHSSADGEAWVRDPNGKPISMQRLLYQHVGKRHGYNMLFFDRQWLLKVLYDHLRSKDKVFVNQKVQTITTGPLGVEVKTACGDIFSGSMVIGADGIHSAVRQEMRRLADEHSPAGFRPDEEDNVPCYYQCSFGIAQNVEKWKDGEQTHTCGHGKAFLVAPGPGGRVYWFLFIKLPRVMHGKDIPKFTKQDEEKLVAENRNLLVKENLTFGEIFDQRVSSTLTSLHEVVYEKWFYDRMMLIGDSAHKPNPIGGMGGNGAIESAAELVNHLLDVRSERQGSLDGISTAELQDIFQQVQHARFSRASEVVEQAHELQALFSYERPFFSQAVLRIGALLGAKDATLARIGGLVVGGTRLKHAPIPRRPRVIPFDYELPAAPLGAKSHMAVRVVFTLVMIALLFTTEGLNRTVPWAGLFPASQHLLANSKAQASFFAIQLISPLLVWVIEAHRVGNQASLLSLASLFALATPFLGISRAVPLYAIALTTSPLINAALREIEPKAVKSILPALVLAYVIPSIVIIVQAGGVEECTTLWRFAPALFSLSTTIIWKAATLLSRNRGGAIQLSDGENDKELDRYKDLELPFLNITYFIAFIALTATHILALFCANVSHVDIATTAIEVIVDQFAKVNLMSALPAVILLELYSVYEMRRLGQITTITAVLAAGFVLLAQILVGPGAAWIGLWFWRENTVARLSTLNDKQ</sequence>
<reference evidence="9" key="1">
    <citation type="journal article" date="2021" name="Nat. Commun.">
        <title>Genetic determinants of endophytism in the Arabidopsis root mycobiome.</title>
        <authorList>
            <person name="Mesny F."/>
            <person name="Miyauchi S."/>
            <person name="Thiergart T."/>
            <person name="Pickel B."/>
            <person name="Atanasova L."/>
            <person name="Karlsson M."/>
            <person name="Huettel B."/>
            <person name="Barry K.W."/>
            <person name="Haridas S."/>
            <person name="Chen C."/>
            <person name="Bauer D."/>
            <person name="Andreopoulos W."/>
            <person name="Pangilinan J."/>
            <person name="LaButti K."/>
            <person name="Riley R."/>
            <person name="Lipzen A."/>
            <person name="Clum A."/>
            <person name="Drula E."/>
            <person name="Henrissat B."/>
            <person name="Kohler A."/>
            <person name="Grigoriev I.V."/>
            <person name="Martin F.M."/>
            <person name="Hacquard S."/>
        </authorList>
    </citation>
    <scope>NUCLEOTIDE SEQUENCE</scope>
    <source>
        <strain evidence="9">MPI-CAGE-CH-0230</strain>
    </source>
</reference>
<dbReference type="PANTHER" id="PTHR47356:SF2">
    <property type="entry name" value="FAD-BINDING DOMAIN-CONTAINING PROTEIN-RELATED"/>
    <property type="match status" value="1"/>
</dbReference>
<evidence type="ECO:0000313" key="10">
    <source>
        <dbReference type="Proteomes" id="UP000756346"/>
    </source>
</evidence>
<feature type="transmembrane region" description="Helical" evidence="7">
    <location>
        <begin position="456"/>
        <end position="476"/>
    </location>
</feature>
<dbReference type="Proteomes" id="UP000756346">
    <property type="component" value="Unassembled WGS sequence"/>
</dbReference>
<keyword evidence="4" id="KW-0285">Flavoprotein</keyword>
<keyword evidence="7" id="KW-1133">Transmembrane helix</keyword>
<dbReference type="GeneID" id="70181511"/>
<dbReference type="AlphaFoldDB" id="A0A9P8XUQ0"/>
<evidence type="ECO:0000256" key="6">
    <source>
        <dbReference type="ARBA" id="ARBA00023002"/>
    </source>
</evidence>
<dbReference type="SUPFAM" id="SSF51905">
    <property type="entry name" value="FAD/NAD(P)-binding domain"/>
    <property type="match status" value="1"/>
</dbReference>
<feature type="transmembrane region" description="Helical" evidence="7">
    <location>
        <begin position="496"/>
        <end position="516"/>
    </location>
</feature>
<evidence type="ECO:0000313" key="9">
    <source>
        <dbReference type="EMBL" id="KAH7014098.1"/>
    </source>
</evidence>
<dbReference type="Pfam" id="PF01494">
    <property type="entry name" value="FAD_binding_3"/>
    <property type="match status" value="1"/>
</dbReference>
<organism evidence="9 10">
    <name type="scientific">Microdochium trichocladiopsis</name>
    <dbReference type="NCBI Taxonomy" id="1682393"/>
    <lineage>
        <taxon>Eukaryota</taxon>
        <taxon>Fungi</taxon>
        <taxon>Dikarya</taxon>
        <taxon>Ascomycota</taxon>
        <taxon>Pezizomycotina</taxon>
        <taxon>Sordariomycetes</taxon>
        <taxon>Xylariomycetidae</taxon>
        <taxon>Xylariales</taxon>
        <taxon>Microdochiaceae</taxon>
        <taxon>Microdochium</taxon>
    </lineage>
</organism>
<keyword evidence="7" id="KW-0812">Transmembrane</keyword>
<comment type="pathway">
    <text evidence="2">Secondary metabolite biosynthesis.</text>
</comment>
<dbReference type="PRINTS" id="PR00420">
    <property type="entry name" value="RNGMNOXGNASE"/>
</dbReference>
<evidence type="ECO:0000256" key="7">
    <source>
        <dbReference type="SAM" id="Phobius"/>
    </source>
</evidence>
<dbReference type="GO" id="GO:0071949">
    <property type="term" value="F:FAD binding"/>
    <property type="evidence" value="ECO:0007669"/>
    <property type="project" value="InterPro"/>
</dbReference>
<evidence type="ECO:0000256" key="1">
    <source>
        <dbReference type="ARBA" id="ARBA00001974"/>
    </source>
</evidence>
<feature type="transmembrane region" description="Helical" evidence="7">
    <location>
        <begin position="654"/>
        <end position="675"/>
    </location>
</feature>
<dbReference type="InterPro" id="IPR002938">
    <property type="entry name" value="FAD-bd"/>
</dbReference>
<comment type="similarity">
    <text evidence="3">Belongs to the paxM FAD-dependent monooxygenase family.</text>
</comment>
<dbReference type="GO" id="GO:0004497">
    <property type="term" value="F:monooxygenase activity"/>
    <property type="evidence" value="ECO:0007669"/>
    <property type="project" value="InterPro"/>
</dbReference>